<evidence type="ECO:0000313" key="2">
    <source>
        <dbReference type="EMBL" id="OUC97822.1"/>
    </source>
</evidence>
<feature type="region of interest" description="Disordered" evidence="1">
    <location>
        <begin position="1"/>
        <end position="25"/>
    </location>
</feature>
<gene>
    <name evidence="2" type="ORF">CA983_30005</name>
</gene>
<proteinExistence type="predicted"/>
<organism evidence="2 3">
    <name type="scientific">Streptomyces swartbergensis</name>
    <dbReference type="NCBI Taxonomy" id="487165"/>
    <lineage>
        <taxon>Bacteria</taxon>
        <taxon>Bacillati</taxon>
        <taxon>Actinomycetota</taxon>
        <taxon>Actinomycetes</taxon>
        <taxon>Kitasatosporales</taxon>
        <taxon>Streptomycetaceae</taxon>
        <taxon>Streptomyces</taxon>
    </lineage>
</organism>
<comment type="caution">
    <text evidence="2">The sequence shown here is derived from an EMBL/GenBank/DDBJ whole genome shotgun (WGS) entry which is preliminary data.</text>
</comment>
<accession>A0A243RS42</accession>
<dbReference type="EMBL" id="NGFN01000240">
    <property type="protein sequence ID" value="OUC97822.1"/>
    <property type="molecule type" value="Genomic_DNA"/>
</dbReference>
<dbReference type="AlphaFoldDB" id="A0A243RS42"/>
<name>A0A243RS42_9ACTN</name>
<protein>
    <submittedName>
        <fullName evidence="2">Uncharacterized protein</fullName>
    </submittedName>
</protein>
<feature type="compositionally biased region" description="Low complexity" evidence="1">
    <location>
        <begin position="1"/>
        <end position="21"/>
    </location>
</feature>
<evidence type="ECO:0000313" key="3">
    <source>
        <dbReference type="Proteomes" id="UP000195105"/>
    </source>
</evidence>
<keyword evidence="3" id="KW-1185">Reference proteome</keyword>
<sequence length="66" mass="7061">MRRGRAAPGAPTLPGTAVAPPRRSLEDVAGARPVPALEGQLDLVDFWHDCGLLDDEQREALEAEQA</sequence>
<dbReference type="Proteomes" id="UP000195105">
    <property type="component" value="Unassembled WGS sequence"/>
</dbReference>
<reference evidence="2 3" key="1">
    <citation type="submission" date="2017-05" db="EMBL/GenBank/DDBJ databases">
        <title>Biotechnological potential of actinobacteria isolated from South African environments.</title>
        <authorList>
            <person name="Le Roes-Hill M."/>
            <person name="Prins A."/>
            <person name="Durrell K.A."/>
        </authorList>
    </citation>
    <scope>NUCLEOTIDE SEQUENCE [LARGE SCALE GENOMIC DNA]</scope>
    <source>
        <strain evidence="2 3">HMC13</strain>
    </source>
</reference>
<evidence type="ECO:0000256" key="1">
    <source>
        <dbReference type="SAM" id="MobiDB-lite"/>
    </source>
</evidence>